<dbReference type="NCBIfam" id="TIGR00236">
    <property type="entry name" value="wecB"/>
    <property type="match status" value="1"/>
</dbReference>
<dbReference type="PANTHER" id="PTHR43174:SF1">
    <property type="entry name" value="UDP-N-ACETYLGLUCOSAMINE 2-EPIMERASE"/>
    <property type="match status" value="1"/>
</dbReference>
<dbReference type="AlphaFoldDB" id="A0A7T3DDW7"/>
<dbReference type="SUPFAM" id="SSF53756">
    <property type="entry name" value="UDP-Glycosyltransferase/glycogen phosphorylase"/>
    <property type="match status" value="1"/>
</dbReference>
<feature type="domain" description="UDP-N-acetylglucosamine 2-epimerase" evidence="2">
    <location>
        <begin position="28"/>
        <end position="356"/>
    </location>
</feature>
<dbReference type="Gene3D" id="3.40.50.2000">
    <property type="entry name" value="Glycogen Phosphorylase B"/>
    <property type="match status" value="2"/>
</dbReference>
<sequence>MLISIVGNRPQFIKMAPISAELRLRGLSDFIVHSGQHYDENMSDIFFKEMGIPSPAISLINNERSHSRMTAEIMVKLESVFLEKRPTGIVIYGDTNTTLAAALVAVKMHIPIAHIEAGPRIYDIDTPEEINRLVADHASRLRFCPDHPSVENLKKESITKGVHLVGDLMYDSFLHFLPKARENSKVLERLGLKGEKYALMTIHRPNNTDDPVSIKRLIEVCERSAITLLFAVHPRTKAALQRENQWEYLKSLANVRISEPLGYLDILAALDGASLVITDSGGLQKEGFFARKPVVNLFYISPWPLVVADGWINPVGCLSEISAETVLSAIRNAAPGKTGGDYFGDGRAAMRIVDLLVEQGFVK</sequence>
<evidence type="ECO:0000256" key="1">
    <source>
        <dbReference type="RuleBase" id="RU003513"/>
    </source>
</evidence>
<accession>A0A7T3DDW7</accession>
<evidence type="ECO:0000313" key="3">
    <source>
        <dbReference type="EMBL" id="QPS80719.1"/>
    </source>
</evidence>
<dbReference type="GO" id="GO:0008761">
    <property type="term" value="F:UDP-N-acetylglucosamine 2-epimerase activity"/>
    <property type="evidence" value="ECO:0007669"/>
    <property type="project" value="UniProtKB-EC"/>
</dbReference>
<dbReference type="RefSeq" id="WP_016450945.1">
    <property type="nucleotide sequence ID" value="NZ_CP065748.1"/>
</dbReference>
<dbReference type="PANTHER" id="PTHR43174">
    <property type="entry name" value="UDP-N-ACETYLGLUCOSAMINE 2-EPIMERASE"/>
    <property type="match status" value="1"/>
</dbReference>
<dbReference type="KEGG" id="dla:I6G47_27680"/>
<dbReference type="EMBL" id="CP065748">
    <property type="protein sequence ID" value="QPS80719.1"/>
    <property type="molecule type" value="Genomic_DNA"/>
</dbReference>
<organism evidence="3 4">
    <name type="scientific">Delftia lacustris</name>
    <dbReference type="NCBI Taxonomy" id="558537"/>
    <lineage>
        <taxon>Bacteria</taxon>
        <taxon>Pseudomonadati</taxon>
        <taxon>Pseudomonadota</taxon>
        <taxon>Betaproteobacteria</taxon>
        <taxon>Burkholderiales</taxon>
        <taxon>Comamonadaceae</taxon>
        <taxon>Delftia</taxon>
    </lineage>
</organism>
<evidence type="ECO:0000259" key="2">
    <source>
        <dbReference type="Pfam" id="PF02350"/>
    </source>
</evidence>
<keyword evidence="1 3" id="KW-0413">Isomerase</keyword>
<reference evidence="3 4" key="1">
    <citation type="submission" date="2020-12" db="EMBL/GenBank/DDBJ databases">
        <title>FDA dAtabase for Regulatory Grade micrObial Sequences (FDA-ARGOS): Supporting development and validation of Infectious Disease Dx tests.</title>
        <authorList>
            <person name="Sproer C."/>
            <person name="Gronow S."/>
            <person name="Severitt S."/>
            <person name="Schroder I."/>
            <person name="Tallon L."/>
            <person name="Sadzewicz L."/>
            <person name="Zhao X."/>
            <person name="Boylan J."/>
            <person name="Ott S."/>
            <person name="Bowen H."/>
            <person name="Vavikolanu K."/>
            <person name="Mehta A."/>
            <person name="Aluvathingal J."/>
            <person name="Nadendla S."/>
            <person name="Lowell S."/>
            <person name="Myers T."/>
            <person name="Yan Y."/>
            <person name="Sichtig H."/>
        </authorList>
    </citation>
    <scope>NUCLEOTIDE SEQUENCE [LARGE SCALE GENOMIC DNA]</scope>
    <source>
        <strain evidence="3 4">FDAARGOS_890</strain>
    </source>
</reference>
<dbReference type="Proteomes" id="UP000595064">
    <property type="component" value="Chromosome"/>
</dbReference>
<evidence type="ECO:0000313" key="4">
    <source>
        <dbReference type="Proteomes" id="UP000595064"/>
    </source>
</evidence>
<gene>
    <name evidence="3" type="primary">wecB</name>
    <name evidence="3" type="ORF">I6G47_27680</name>
</gene>
<dbReference type="InterPro" id="IPR003331">
    <property type="entry name" value="UDP_GlcNAc_Epimerase_2_dom"/>
</dbReference>
<protein>
    <submittedName>
        <fullName evidence="3">UDP-N-acetylglucosamine 2-epimerase (Non-hydrolyzing)</fullName>
        <ecNumber evidence="3">5.1.3.14</ecNumber>
    </submittedName>
</protein>
<proteinExistence type="inferred from homology"/>
<dbReference type="CDD" id="cd03786">
    <property type="entry name" value="GTB_UDP-GlcNAc_2-Epimerase"/>
    <property type="match status" value="1"/>
</dbReference>
<dbReference type="Pfam" id="PF02350">
    <property type="entry name" value="Epimerase_2"/>
    <property type="match status" value="1"/>
</dbReference>
<dbReference type="InterPro" id="IPR029767">
    <property type="entry name" value="WecB-like"/>
</dbReference>
<keyword evidence="4" id="KW-1185">Reference proteome</keyword>
<name>A0A7T3DDW7_9BURK</name>
<dbReference type="EC" id="5.1.3.14" evidence="3"/>
<comment type="similarity">
    <text evidence="1">Belongs to the UDP-N-acetylglucosamine 2-epimerase family.</text>
</comment>